<evidence type="ECO:0000256" key="1">
    <source>
        <dbReference type="SAM" id="Phobius"/>
    </source>
</evidence>
<dbReference type="Proteomes" id="UP000251692">
    <property type="component" value="Unassembled WGS sequence"/>
</dbReference>
<dbReference type="AlphaFoldDB" id="A0A364RCR2"/>
<sequence>MKYNPIGPTAHGAIDYGFVILQALAPGLFNLKGSAKTLCYTFAGMQGLLNAFTDHPLSIKKVVPLRIHGELEMPLVPALLVLPLVTGAMKQRNGRRYFISFFGIAFANFLLTDYLANEKKQRARRNL</sequence>
<evidence type="ECO:0000313" key="3">
    <source>
        <dbReference type="Proteomes" id="UP000251692"/>
    </source>
</evidence>
<keyword evidence="1" id="KW-1133">Transmembrane helix</keyword>
<accession>A0A364RCR2</accession>
<proteinExistence type="predicted"/>
<keyword evidence="1" id="KW-0812">Transmembrane</keyword>
<organism evidence="2 3">
    <name type="scientific">Pontibacter arcticus</name>
    <dbReference type="NCBI Taxonomy" id="2080288"/>
    <lineage>
        <taxon>Bacteria</taxon>
        <taxon>Pseudomonadati</taxon>
        <taxon>Bacteroidota</taxon>
        <taxon>Cytophagia</taxon>
        <taxon>Cytophagales</taxon>
        <taxon>Hymenobacteraceae</taxon>
        <taxon>Pontibacter</taxon>
    </lineage>
</organism>
<comment type="caution">
    <text evidence="2">The sequence shown here is derived from an EMBL/GenBank/DDBJ whole genome shotgun (WGS) entry which is preliminary data.</text>
</comment>
<reference evidence="2 3" key="2">
    <citation type="submission" date="2018-07" db="EMBL/GenBank/DDBJ databases">
        <title>Pontibacter sp. 2b14 genomic sequence and assembly.</title>
        <authorList>
            <person name="Du Z.-J."/>
        </authorList>
    </citation>
    <scope>NUCLEOTIDE SEQUENCE [LARGE SCALE GENOMIC DNA]</scope>
    <source>
        <strain evidence="2 3">2b14</strain>
    </source>
</reference>
<feature type="transmembrane region" description="Helical" evidence="1">
    <location>
        <begin position="97"/>
        <end position="116"/>
    </location>
</feature>
<name>A0A364RCR2_9BACT</name>
<protein>
    <submittedName>
        <fullName evidence="2">Uncharacterized protein</fullName>
    </submittedName>
</protein>
<dbReference type="OrthoDB" id="129082at2"/>
<keyword evidence="3" id="KW-1185">Reference proteome</keyword>
<gene>
    <name evidence="2" type="ORF">DP923_14890</name>
</gene>
<dbReference type="EMBL" id="QMDV01000004">
    <property type="protein sequence ID" value="RAU82059.1"/>
    <property type="molecule type" value="Genomic_DNA"/>
</dbReference>
<evidence type="ECO:0000313" key="2">
    <source>
        <dbReference type="EMBL" id="RAU82059.1"/>
    </source>
</evidence>
<reference evidence="2 3" key="1">
    <citation type="submission" date="2018-06" db="EMBL/GenBank/DDBJ databases">
        <authorList>
            <person name="Liu Z.-W."/>
        </authorList>
    </citation>
    <scope>NUCLEOTIDE SEQUENCE [LARGE SCALE GENOMIC DNA]</scope>
    <source>
        <strain evidence="2 3">2b14</strain>
    </source>
</reference>
<keyword evidence="1" id="KW-0472">Membrane</keyword>